<accession>A0A511DP02</accession>
<organism evidence="1 2">
    <name type="scientific">Pseudonocardia sulfidoxydans NBRC 16205</name>
    <dbReference type="NCBI Taxonomy" id="1223511"/>
    <lineage>
        <taxon>Bacteria</taxon>
        <taxon>Bacillati</taxon>
        <taxon>Actinomycetota</taxon>
        <taxon>Actinomycetes</taxon>
        <taxon>Pseudonocardiales</taxon>
        <taxon>Pseudonocardiaceae</taxon>
        <taxon>Pseudonocardia</taxon>
    </lineage>
</organism>
<evidence type="ECO:0000313" key="2">
    <source>
        <dbReference type="Proteomes" id="UP000321685"/>
    </source>
</evidence>
<dbReference type="AlphaFoldDB" id="A0A511DP02"/>
<evidence type="ECO:0000313" key="1">
    <source>
        <dbReference type="EMBL" id="GEL26525.1"/>
    </source>
</evidence>
<protein>
    <submittedName>
        <fullName evidence="1">Uncharacterized protein</fullName>
    </submittedName>
</protein>
<gene>
    <name evidence="1" type="ORF">PSU4_54790</name>
</gene>
<name>A0A511DP02_9PSEU</name>
<reference evidence="1 2" key="1">
    <citation type="submission" date="2019-07" db="EMBL/GenBank/DDBJ databases">
        <title>Whole genome shotgun sequence of Pseudonocardia sulfidoxydans NBRC 16205.</title>
        <authorList>
            <person name="Hosoyama A."/>
            <person name="Uohara A."/>
            <person name="Ohji S."/>
            <person name="Ichikawa N."/>
        </authorList>
    </citation>
    <scope>NUCLEOTIDE SEQUENCE [LARGE SCALE GENOMIC DNA]</scope>
    <source>
        <strain evidence="1 2">NBRC 16205</strain>
    </source>
</reference>
<proteinExistence type="predicted"/>
<dbReference type="Proteomes" id="UP000321685">
    <property type="component" value="Unassembled WGS sequence"/>
</dbReference>
<sequence length="138" mass="14369">MRGRRYRETDLSVAELPDWIAGLLHDEPAPSSRADFGPLLDVVARRSAYVAAATRGELETVLAAKPGSGHRNTTLNRAALALGQLVGAGLLPEGLTTAALAVASAANILPTHEAHATIRSGQIAGARSPRRTTLEGMA</sequence>
<dbReference type="EMBL" id="BJVJ01000095">
    <property type="protein sequence ID" value="GEL26525.1"/>
    <property type="molecule type" value="Genomic_DNA"/>
</dbReference>
<comment type="caution">
    <text evidence="1">The sequence shown here is derived from an EMBL/GenBank/DDBJ whole genome shotgun (WGS) entry which is preliminary data.</text>
</comment>
<keyword evidence="2" id="KW-1185">Reference proteome</keyword>